<gene>
    <name evidence="6" type="ORF">PLOB_00022056</name>
</gene>
<keyword evidence="4" id="KW-0732">Signal</keyword>
<feature type="domain" description="PSI" evidence="5">
    <location>
        <begin position="194"/>
        <end position="244"/>
    </location>
</feature>
<dbReference type="InterPro" id="IPR016201">
    <property type="entry name" value="PSI"/>
</dbReference>
<organism evidence="6 7">
    <name type="scientific">Porites lobata</name>
    <dbReference type="NCBI Taxonomy" id="104759"/>
    <lineage>
        <taxon>Eukaryota</taxon>
        <taxon>Metazoa</taxon>
        <taxon>Cnidaria</taxon>
        <taxon>Anthozoa</taxon>
        <taxon>Hexacorallia</taxon>
        <taxon>Scleractinia</taxon>
        <taxon>Fungiina</taxon>
        <taxon>Poritidae</taxon>
        <taxon>Porites</taxon>
    </lineage>
</organism>
<evidence type="ECO:0000256" key="3">
    <source>
        <dbReference type="SAM" id="Phobius"/>
    </source>
</evidence>
<evidence type="ECO:0000313" key="7">
    <source>
        <dbReference type="Proteomes" id="UP001159405"/>
    </source>
</evidence>
<feature type="chain" id="PRO_5045241691" description="PSI domain-containing protein" evidence="4">
    <location>
        <begin position="19"/>
        <end position="323"/>
    </location>
</feature>
<feature type="signal peptide" evidence="4">
    <location>
        <begin position="1"/>
        <end position="18"/>
    </location>
</feature>
<protein>
    <recommendedName>
        <fullName evidence="5">PSI domain-containing protein</fullName>
    </recommendedName>
</protein>
<name>A0ABN8NLK4_9CNID</name>
<feature type="domain" description="PSI" evidence="5">
    <location>
        <begin position="137"/>
        <end position="176"/>
    </location>
</feature>
<feature type="region of interest" description="Disordered" evidence="2">
    <location>
        <begin position="287"/>
        <end position="323"/>
    </location>
</feature>
<keyword evidence="3" id="KW-0812">Transmembrane</keyword>
<keyword evidence="7" id="KW-1185">Reference proteome</keyword>
<evidence type="ECO:0000256" key="1">
    <source>
        <dbReference type="ARBA" id="ARBA00023180"/>
    </source>
</evidence>
<keyword evidence="3" id="KW-1133">Transmembrane helix</keyword>
<keyword evidence="1" id="KW-0325">Glycoprotein</keyword>
<feature type="compositionally biased region" description="Basic and acidic residues" evidence="2">
    <location>
        <begin position="312"/>
        <end position="323"/>
    </location>
</feature>
<feature type="transmembrane region" description="Helical" evidence="3">
    <location>
        <begin position="249"/>
        <end position="274"/>
    </location>
</feature>
<comment type="caution">
    <text evidence="6">The sequence shown here is derived from an EMBL/GenBank/DDBJ whole genome shotgun (WGS) entry which is preliminary data.</text>
</comment>
<dbReference type="EMBL" id="CALNXK010000026">
    <property type="protein sequence ID" value="CAH3113821.1"/>
    <property type="molecule type" value="Genomic_DNA"/>
</dbReference>
<feature type="domain" description="PSI" evidence="5">
    <location>
        <begin position="41"/>
        <end position="80"/>
    </location>
</feature>
<accession>A0ABN8NLK4</accession>
<dbReference type="InterPro" id="IPR052304">
    <property type="entry name" value="PTTG1IP"/>
</dbReference>
<evidence type="ECO:0000256" key="2">
    <source>
        <dbReference type="SAM" id="MobiDB-lite"/>
    </source>
</evidence>
<evidence type="ECO:0000259" key="5">
    <source>
        <dbReference type="SMART" id="SM00423"/>
    </source>
</evidence>
<sequence length="323" mass="36908">MKCVLISLLLIAVQLSQCLRNHGYEKELRQRKHYYFSDDQKCAQDVPDCEKCLSNSENCEWCSDGSQRRECIRQGSVTCPTEHRKTACESQTALDENKKTLMNYYDKSLDELAKINAPVMDTPSQNTSVVTVNASVLCGSQSDCHNCTTNYFCFWCQPKGECHVYYNMTTAQQSCPGLHGAYHERCYFPMGVTPCRKRNSTCEECLEDGICYWCYSTKTCRFYQEAEINSTACPNDTWYHEDCGVGNSLFWVLFPILAIILIPVIIYLIIWLICCCMRAAGYEPLQPAGSEPPKKHPKSIRLKPSTPSNKTDQLRKKYDLDNP</sequence>
<dbReference type="SMART" id="SM00423">
    <property type="entry name" value="PSI"/>
    <property type="match status" value="3"/>
</dbReference>
<proteinExistence type="predicted"/>
<dbReference type="PANTHER" id="PTHR15191:SF3">
    <property type="entry name" value="PITUITARY TUMOR-TRANSFORMING GENE PROTEIN-BINDING FACTOR"/>
    <property type="match status" value="1"/>
</dbReference>
<dbReference type="Proteomes" id="UP001159405">
    <property type="component" value="Unassembled WGS sequence"/>
</dbReference>
<dbReference type="PANTHER" id="PTHR15191">
    <property type="entry name" value="PROTEIN CBG20567"/>
    <property type="match status" value="1"/>
</dbReference>
<reference evidence="6 7" key="1">
    <citation type="submission" date="2022-05" db="EMBL/GenBank/DDBJ databases">
        <authorList>
            <consortium name="Genoscope - CEA"/>
            <person name="William W."/>
        </authorList>
    </citation>
    <scope>NUCLEOTIDE SEQUENCE [LARGE SCALE GENOMIC DNA]</scope>
</reference>
<keyword evidence="3" id="KW-0472">Membrane</keyword>
<evidence type="ECO:0000313" key="6">
    <source>
        <dbReference type="EMBL" id="CAH3113821.1"/>
    </source>
</evidence>
<evidence type="ECO:0000256" key="4">
    <source>
        <dbReference type="SAM" id="SignalP"/>
    </source>
</evidence>